<dbReference type="InterPro" id="IPR012899">
    <property type="entry name" value="LTXXQ"/>
</dbReference>
<dbReference type="Proteomes" id="UP001236663">
    <property type="component" value="Unassembled WGS sequence"/>
</dbReference>
<accession>A0ABT8CEX0</accession>
<sequence>MRKWIIIVLLVGFSLNGYGQRERSIDREKLDAARVAFITNRLSLTPDQAELFWPLFNEYQESREELMRDLRGISKKGEEESISNAEASQLIEQRFSLQQELLNQEKEFMEKVSEALTPVQALQLNETNRDFTRHIYRMQRRNRENNPRE</sequence>
<evidence type="ECO:0000313" key="2">
    <source>
        <dbReference type="EMBL" id="MDN3690270.1"/>
    </source>
</evidence>
<organism evidence="2 3">
    <name type="scientific">Cyclobacterium jeungdonense</name>
    <dbReference type="NCBI Taxonomy" id="708087"/>
    <lineage>
        <taxon>Bacteria</taxon>
        <taxon>Pseudomonadati</taxon>
        <taxon>Bacteroidota</taxon>
        <taxon>Cytophagia</taxon>
        <taxon>Cytophagales</taxon>
        <taxon>Cyclobacteriaceae</taxon>
        <taxon>Cyclobacterium</taxon>
    </lineage>
</organism>
<keyword evidence="3" id="KW-1185">Reference proteome</keyword>
<comment type="caution">
    <text evidence="2">The sequence shown here is derived from an EMBL/GenBank/DDBJ whole genome shotgun (WGS) entry which is preliminary data.</text>
</comment>
<protein>
    <submittedName>
        <fullName evidence="2">Spy/CpxP family protein refolding chaperone</fullName>
    </submittedName>
</protein>
<dbReference type="RefSeq" id="WP_163383228.1">
    <property type="nucleotide sequence ID" value="NZ_JAUFQS010000047.1"/>
</dbReference>
<evidence type="ECO:0000313" key="3">
    <source>
        <dbReference type="Proteomes" id="UP001236663"/>
    </source>
</evidence>
<dbReference type="Gene3D" id="1.20.120.1490">
    <property type="match status" value="1"/>
</dbReference>
<evidence type="ECO:0000256" key="1">
    <source>
        <dbReference type="SAM" id="Coils"/>
    </source>
</evidence>
<proteinExistence type="predicted"/>
<name>A0ABT8CEX0_9BACT</name>
<dbReference type="Pfam" id="PF07813">
    <property type="entry name" value="LTXXQ"/>
    <property type="match status" value="1"/>
</dbReference>
<gene>
    <name evidence="2" type="ORF">QWZ15_20780</name>
</gene>
<feature type="coiled-coil region" evidence="1">
    <location>
        <begin position="56"/>
        <end position="107"/>
    </location>
</feature>
<keyword evidence="1" id="KW-0175">Coiled coil</keyword>
<reference evidence="3" key="1">
    <citation type="journal article" date="2019" name="Int. J. Syst. Evol. Microbiol.">
        <title>The Global Catalogue of Microorganisms (GCM) 10K type strain sequencing project: providing services to taxonomists for standard genome sequencing and annotation.</title>
        <authorList>
            <consortium name="The Broad Institute Genomics Platform"/>
            <consortium name="The Broad Institute Genome Sequencing Center for Infectious Disease"/>
            <person name="Wu L."/>
            <person name="Ma J."/>
        </authorList>
    </citation>
    <scope>NUCLEOTIDE SEQUENCE [LARGE SCALE GENOMIC DNA]</scope>
    <source>
        <strain evidence="3">CECT 7706</strain>
    </source>
</reference>
<dbReference type="EMBL" id="JAUFQS010000047">
    <property type="protein sequence ID" value="MDN3690270.1"/>
    <property type="molecule type" value="Genomic_DNA"/>
</dbReference>